<feature type="transmembrane region" description="Helical" evidence="1">
    <location>
        <begin position="177"/>
        <end position="197"/>
    </location>
</feature>
<name>E3BKK9_9VIBR</name>
<dbReference type="eggNOG" id="COG3366">
    <property type="taxonomic scope" value="Bacteria"/>
</dbReference>
<keyword evidence="3" id="KW-1185">Reference proteome</keyword>
<feature type="transmembrane region" description="Helical" evidence="1">
    <location>
        <begin position="88"/>
        <end position="106"/>
    </location>
</feature>
<dbReference type="RefSeq" id="WP_009601575.1">
    <property type="nucleotide sequence ID" value="NZ_AEIU01000074.1"/>
</dbReference>
<keyword evidence="1" id="KW-1133">Transmembrane helix</keyword>
<dbReference type="OrthoDB" id="9797308at2"/>
<dbReference type="AlphaFoldDB" id="E3BKK9"/>
<evidence type="ECO:0000313" key="2">
    <source>
        <dbReference type="EMBL" id="EFP96594.1"/>
    </source>
</evidence>
<reference evidence="2 3" key="1">
    <citation type="journal article" date="2012" name="Int. J. Syst. Evol. Microbiol.">
        <title>Vibrio caribbeanicus sp. nov., isolated from the marine sponge Scleritoderma cyanea.</title>
        <authorList>
            <person name="Hoffmann M."/>
            <person name="Monday S.R."/>
            <person name="Allard M.W."/>
            <person name="Strain E.A."/>
            <person name="Whittaker P."/>
            <person name="Naum M."/>
            <person name="McCarthy P.J."/>
            <person name="Lopez J.V."/>
            <person name="Fischer M."/>
            <person name="Brown E.W."/>
        </authorList>
    </citation>
    <scope>NUCLEOTIDE SEQUENCE [LARGE SCALE GENOMIC DNA]</scope>
    <source>
        <strain evidence="2 3">ATCC BAA-2122</strain>
    </source>
</reference>
<feature type="transmembrane region" description="Helical" evidence="1">
    <location>
        <begin position="253"/>
        <end position="278"/>
    </location>
</feature>
<dbReference type="Proteomes" id="UP000002943">
    <property type="component" value="Unassembled WGS sequence"/>
</dbReference>
<proteinExistence type="predicted"/>
<feature type="transmembrane region" description="Helical" evidence="1">
    <location>
        <begin position="21"/>
        <end position="44"/>
    </location>
</feature>
<keyword evidence="1" id="KW-0812">Transmembrane</keyword>
<dbReference type="STRING" id="796620.VIBC2010_05459"/>
<dbReference type="EMBL" id="AEIU01000074">
    <property type="protein sequence ID" value="EFP96594.1"/>
    <property type="molecule type" value="Genomic_DNA"/>
</dbReference>
<feature type="transmembrane region" description="Helical" evidence="1">
    <location>
        <begin position="284"/>
        <end position="302"/>
    </location>
</feature>
<feature type="transmembrane region" description="Helical" evidence="1">
    <location>
        <begin position="220"/>
        <end position="241"/>
    </location>
</feature>
<keyword evidence="1" id="KW-0472">Membrane</keyword>
<sequence>MNKLNRFISELFREICDVVWSLYKIMIPMLICVKIAEELGAISILSDWLSPLMTLLGLPEEMGLVWATTILTNIYAGLLVFMDSGASLTIAQASVLGTLLLFAHSLPLEAAITKKAGVSFSLSIIFRVVCGVVFAFVLHKLYQGLGVFEQQAQVVFQLTPTQDQSYLAWTWDQFKNLMMIFVIIAGMLLALKVMRLIGVERLLARLLKPFLKVIGISPKATNMTIIGITLGISFGGALLINEAKRGQIPKRDVFSAVMLLNLSHSMIEDTILLLLIGADFISIFWGRLIFSLVVVAIISHGLQTIEYWKIRKAI</sequence>
<evidence type="ECO:0000256" key="1">
    <source>
        <dbReference type="SAM" id="Phobius"/>
    </source>
</evidence>
<gene>
    <name evidence="2" type="ORF">VIBC2010_05459</name>
</gene>
<protein>
    <submittedName>
        <fullName evidence="2">Nucleoside recognition domain-containing protein</fullName>
    </submittedName>
</protein>
<accession>E3BKK9</accession>
<feature type="transmembrane region" description="Helical" evidence="1">
    <location>
        <begin position="118"/>
        <end position="138"/>
    </location>
</feature>
<evidence type="ECO:0000313" key="3">
    <source>
        <dbReference type="Proteomes" id="UP000002943"/>
    </source>
</evidence>
<organism evidence="2 3">
    <name type="scientific">Vibrio caribbeanicus ATCC BAA-2122</name>
    <dbReference type="NCBI Taxonomy" id="796620"/>
    <lineage>
        <taxon>Bacteria</taxon>
        <taxon>Pseudomonadati</taxon>
        <taxon>Pseudomonadota</taxon>
        <taxon>Gammaproteobacteria</taxon>
        <taxon>Vibrionales</taxon>
        <taxon>Vibrionaceae</taxon>
        <taxon>Vibrio</taxon>
    </lineage>
</organism>
<feature type="transmembrane region" description="Helical" evidence="1">
    <location>
        <begin position="64"/>
        <end position="81"/>
    </location>
</feature>
<comment type="caution">
    <text evidence="2">The sequence shown here is derived from an EMBL/GenBank/DDBJ whole genome shotgun (WGS) entry which is preliminary data.</text>
</comment>